<proteinExistence type="predicted"/>
<feature type="region of interest" description="Disordered" evidence="1">
    <location>
        <begin position="134"/>
        <end position="166"/>
    </location>
</feature>
<comment type="caution">
    <text evidence="2">The sequence shown here is derived from an EMBL/GenBank/DDBJ whole genome shotgun (WGS) entry which is preliminary data.</text>
</comment>
<feature type="region of interest" description="Disordered" evidence="1">
    <location>
        <begin position="1"/>
        <end position="32"/>
    </location>
</feature>
<organism evidence="2 3">
    <name type="scientific">Chaetomidium leptoderma</name>
    <dbReference type="NCBI Taxonomy" id="669021"/>
    <lineage>
        <taxon>Eukaryota</taxon>
        <taxon>Fungi</taxon>
        <taxon>Dikarya</taxon>
        <taxon>Ascomycota</taxon>
        <taxon>Pezizomycotina</taxon>
        <taxon>Sordariomycetes</taxon>
        <taxon>Sordariomycetidae</taxon>
        <taxon>Sordariales</taxon>
        <taxon>Chaetomiaceae</taxon>
        <taxon>Chaetomidium</taxon>
    </lineage>
</organism>
<dbReference type="EMBL" id="MU856924">
    <property type="protein sequence ID" value="KAK4154004.1"/>
    <property type="molecule type" value="Genomic_DNA"/>
</dbReference>
<evidence type="ECO:0000256" key="1">
    <source>
        <dbReference type="SAM" id="MobiDB-lite"/>
    </source>
</evidence>
<reference evidence="2" key="2">
    <citation type="submission" date="2023-05" db="EMBL/GenBank/DDBJ databases">
        <authorList>
            <consortium name="Lawrence Berkeley National Laboratory"/>
            <person name="Steindorff A."/>
            <person name="Hensen N."/>
            <person name="Bonometti L."/>
            <person name="Westerberg I."/>
            <person name="Brannstrom I.O."/>
            <person name="Guillou S."/>
            <person name="Cros-Aarteil S."/>
            <person name="Calhoun S."/>
            <person name="Haridas S."/>
            <person name="Kuo A."/>
            <person name="Mondo S."/>
            <person name="Pangilinan J."/>
            <person name="Riley R."/>
            <person name="Labutti K."/>
            <person name="Andreopoulos B."/>
            <person name="Lipzen A."/>
            <person name="Chen C."/>
            <person name="Yanf M."/>
            <person name="Daum C."/>
            <person name="Ng V."/>
            <person name="Clum A."/>
            <person name="Ohm R."/>
            <person name="Martin F."/>
            <person name="Silar P."/>
            <person name="Natvig D."/>
            <person name="Lalanne C."/>
            <person name="Gautier V."/>
            <person name="Ament-Velasquez S.L."/>
            <person name="Kruys A."/>
            <person name="Hutchinson M.I."/>
            <person name="Powell A.J."/>
            <person name="Barry K."/>
            <person name="Miller A.N."/>
            <person name="Grigoriev I.V."/>
            <person name="Debuchy R."/>
            <person name="Gladieux P."/>
            <person name="Thoren M.H."/>
            <person name="Johannesson H."/>
        </authorList>
    </citation>
    <scope>NUCLEOTIDE SEQUENCE</scope>
    <source>
        <strain evidence="2">CBS 538.74</strain>
    </source>
</reference>
<keyword evidence="3" id="KW-1185">Reference proteome</keyword>
<dbReference type="Proteomes" id="UP001302745">
    <property type="component" value="Unassembled WGS sequence"/>
</dbReference>
<name>A0AAN6VMD8_9PEZI</name>
<accession>A0AAN6VMD8</accession>
<evidence type="ECO:0000313" key="3">
    <source>
        <dbReference type="Proteomes" id="UP001302745"/>
    </source>
</evidence>
<dbReference type="AlphaFoldDB" id="A0AAN6VMD8"/>
<evidence type="ECO:0000313" key="2">
    <source>
        <dbReference type="EMBL" id="KAK4154004.1"/>
    </source>
</evidence>
<gene>
    <name evidence="2" type="ORF">C8A00DRAFT_14864</name>
</gene>
<protein>
    <submittedName>
        <fullName evidence="2">Uncharacterized protein</fullName>
    </submittedName>
</protein>
<reference evidence="2" key="1">
    <citation type="journal article" date="2023" name="Mol. Phylogenet. Evol.">
        <title>Genome-scale phylogeny and comparative genomics of the fungal order Sordariales.</title>
        <authorList>
            <person name="Hensen N."/>
            <person name="Bonometti L."/>
            <person name="Westerberg I."/>
            <person name="Brannstrom I.O."/>
            <person name="Guillou S."/>
            <person name="Cros-Aarteil S."/>
            <person name="Calhoun S."/>
            <person name="Haridas S."/>
            <person name="Kuo A."/>
            <person name="Mondo S."/>
            <person name="Pangilinan J."/>
            <person name="Riley R."/>
            <person name="LaButti K."/>
            <person name="Andreopoulos B."/>
            <person name="Lipzen A."/>
            <person name="Chen C."/>
            <person name="Yan M."/>
            <person name="Daum C."/>
            <person name="Ng V."/>
            <person name="Clum A."/>
            <person name="Steindorff A."/>
            <person name="Ohm R.A."/>
            <person name="Martin F."/>
            <person name="Silar P."/>
            <person name="Natvig D.O."/>
            <person name="Lalanne C."/>
            <person name="Gautier V."/>
            <person name="Ament-Velasquez S.L."/>
            <person name="Kruys A."/>
            <person name="Hutchinson M.I."/>
            <person name="Powell A.J."/>
            <person name="Barry K."/>
            <person name="Miller A.N."/>
            <person name="Grigoriev I.V."/>
            <person name="Debuchy R."/>
            <person name="Gladieux P."/>
            <person name="Hiltunen Thoren M."/>
            <person name="Johannesson H."/>
        </authorList>
    </citation>
    <scope>NUCLEOTIDE SEQUENCE</scope>
    <source>
        <strain evidence="2">CBS 538.74</strain>
    </source>
</reference>
<sequence length="166" mass="19199">MKVFRRRVSGGSPSLDDVPDLEPEPGKSCFKSTGRKGLSVQFADEARCVVSGAVVPPHPRDRVQWAIEAFAKAPLTIRNLKRARWFSFQWLFPNLHPANDENPWDWYVDRQEHEQEAEIERLLDCADSNSLHNRADCPINNPRDRINHPRLKNQPPRFIPAKRRAK</sequence>